<dbReference type="Pfam" id="PF16013">
    <property type="entry name" value="DUF4781"/>
    <property type="match status" value="1"/>
</dbReference>
<dbReference type="KEGG" id="scac:106083617"/>
<dbReference type="STRING" id="35570.A0A1I8Q4C6"/>
<protein>
    <recommendedName>
        <fullName evidence="2">DUF4781 domain-containing protein</fullName>
    </recommendedName>
</protein>
<accession>A0A1I8Q4C6</accession>
<reference evidence="3" key="1">
    <citation type="submission" date="2020-05" db="UniProtKB">
        <authorList>
            <consortium name="EnsemblMetazoa"/>
        </authorList>
    </citation>
    <scope>IDENTIFICATION</scope>
    <source>
        <strain evidence="3">USDA</strain>
    </source>
</reference>
<feature type="transmembrane region" description="Helical" evidence="1">
    <location>
        <begin position="279"/>
        <end position="301"/>
    </location>
</feature>
<feature type="transmembrane region" description="Helical" evidence="1">
    <location>
        <begin position="307"/>
        <end position="330"/>
    </location>
</feature>
<proteinExistence type="predicted"/>
<organism evidence="3 4">
    <name type="scientific">Stomoxys calcitrans</name>
    <name type="common">Stable fly</name>
    <name type="synonym">Conops calcitrans</name>
    <dbReference type="NCBI Taxonomy" id="35570"/>
    <lineage>
        <taxon>Eukaryota</taxon>
        <taxon>Metazoa</taxon>
        <taxon>Ecdysozoa</taxon>
        <taxon>Arthropoda</taxon>
        <taxon>Hexapoda</taxon>
        <taxon>Insecta</taxon>
        <taxon>Pterygota</taxon>
        <taxon>Neoptera</taxon>
        <taxon>Endopterygota</taxon>
        <taxon>Diptera</taxon>
        <taxon>Brachycera</taxon>
        <taxon>Muscomorpha</taxon>
        <taxon>Muscoidea</taxon>
        <taxon>Muscidae</taxon>
        <taxon>Stomoxys</taxon>
    </lineage>
</organism>
<dbReference type="OrthoDB" id="6512497at2759"/>
<keyword evidence="1" id="KW-0812">Transmembrane</keyword>
<feature type="domain" description="DUF4781" evidence="2">
    <location>
        <begin position="198"/>
        <end position="496"/>
    </location>
</feature>
<evidence type="ECO:0000256" key="1">
    <source>
        <dbReference type="SAM" id="Phobius"/>
    </source>
</evidence>
<feature type="transmembrane region" description="Helical" evidence="1">
    <location>
        <begin position="351"/>
        <end position="370"/>
    </location>
</feature>
<sequence length="747" mass="83123">MEGKMGEMRQELLEEFGSEEYPYVKTVKISSLTTEKLTKMLKEKDIPFEDSMEREQLEELLKFAMGGGDEIVEIEVVKIDRMSYDQLKEALAKVTKPKKSIREIQQELAENCGFGEAIIWDQLDKSDGKVMKKKIKQLIPDQEKGQKSIEKMRETLFNSVWAQRKYTNGSSVTSIFYVMVTNEEDFNIAPESTKFSCHPIFRCRKCNANYDSSKCCMVYVDEVGRVYQNWKSFVDSNVLPAGTMVSPRRGVYNFDQSNKVILDVYATPNGMTSKKVLNVAQTGSAVLGVGAACVPLAALALPVAAPVMAGAAIIGLGVGAFSSITSALNLRDRAVHEQSLSVTDSQARSSYFGLAGGFLGMASVGATRFMTSMAATGKATAGIEVFVNSLNISSIVLSGSGVANGVLDLIFKYQDDDEISALDVLQLSASLVLFTHSLYNFQLASRIANEARTNSIKSYRETLSNRQRRMFDKMSKETIRIRGDKQGKIDIVRNINKIPDRQYLNDLFKVNKNLNEAKVRPSFGGDGIVLNNEMPIDAGVLRQNVNLLDQVASPIPQTHSSGESAVHSARMLFVTNGVGTRMHESVHLQDTLNDYSFSGRLREKFEGLVIVLANGALMYLSQCEESFLQNIVDGESFEAVILSMAQHLSEQTFKFLLDLAQLFINDMLDDIVRVLGFIIPTESVLYRILEFVSSNYKDFSYNFIVEKGDEILVHIKNYFSSLNANCTNKNKLVQCTECEGHYFVCAL</sequence>
<dbReference type="VEuPathDB" id="VectorBase:SCAU013785"/>
<evidence type="ECO:0000259" key="2">
    <source>
        <dbReference type="Pfam" id="PF16013"/>
    </source>
</evidence>
<dbReference type="PANTHER" id="PTHR21115:SF0">
    <property type="entry name" value="GH06117P-RELATED"/>
    <property type="match status" value="1"/>
</dbReference>
<keyword evidence="1" id="KW-1133">Transmembrane helix</keyword>
<dbReference type="AlphaFoldDB" id="A0A1I8Q4C6"/>
<dbReference type="EnsemblMetazoa" id="SCAU013785-RA">
    <property type="protein sequence ID" value="SCAU013785-PA"/>
    <property type="gene ID" value="SCAU013785"/>
</dbReference>
<keyword evidence="4" id="KW-1185">Reference proteome</keyword>
<evidence type="ECO:0000313" key="4">
    <source>
        <dbReference type="Proteomes" id="UP000095300"/>
    </source>
</evidence>
<evidence type="ECO:0000313" key="3">
    <source>
        <dbReference type="EnsemblMetazoa" id="SCAU013785-PA"/>
    </source>
</evidence>
<gene>
    <name evidence="3" type="primary">106083617</name>
</gene>
<dbReference type="Proteomes" id="UP000095300">
    <property type="component" value="Unassembled WGS sequence"/>
</dbReference>
<keyword evidence="1" id="KW-0472">Membrane</keyword>
<name>A0A1I8Q4C6_STOCA</name>
<dbReference type="InterPro" id="IPR031962">
    <property type="entry name" value="DUF4781"/>
</dbReference>
<dbReference type="PANTHER" id="PTHR21115">
    <property type="entry name" value="GH06117P-RELATED"/>
    <property type="match status" value="1"/>
</dbReference>